<sequence>MSDRKWLESLDVFDVSLYQPIPTFDNLKIDTQNCNLDQGNNIDRDQELEEHVDQVEKVGGPDEDQASGLQNQGEMLVVNDNQGDKSVSDMGISQDLLTQYIQQDLADRHPDQNESLIKDRGLNQEPNNNEIQAEIQIPGRADEEI</sequence>
<proteinExistence type="predicted"/>
<feature type="compositionally biased region" description="Basic and acidic residues" evidence="1">
    <location>
        <begin position="107"/>
        <end position="122"/>
    </location>
</feature>
<feature type="region of interest" description="Disordered" evidence="1">
    <location>
        <begin position="107"/>
        <end position="145"/>
    </location>
</feature>
<dbReference type="AlphaFoldDB" id="A0AAV7IBZ0"/>
<accession>A0AAV7IBZ0</accession>
<protein>
    <submittedName>
        <fullName evidence="2">Uncharacterized protein</fullName>
    </submittedName>
</protein>
<comment type="caution">
    <text evidence="2">The sequence shown here is derived from an EMBL/GenBank/DDBJ whole genome shotgun (WGS) entry which is preliminary data.</text>
</comment>
<name>A0AAV7IBZ0_COTGL</name>
<dbReference type="Proteomes" id="UP000826195">
    <property type="component" value="Unassembled WGS sequence"/>
</dbReference>
<dbReference type="EMBL" id="JAHXZJ010000747">
    <property type="protein sequence ID" value="KAH0557474.1"/>
    <property type="molecule type" value="Genomic_DNA"/>
</dbReference>
<reference evidence="2 3" key="1">
    <citation type="journal article" date="2021" name="J. Hered.">
        <title>A chromosome-level genome assembly of the parasitoid wasp, Cotesia glomerata (Hymenoptera: Braconidae).</title>
        <authorList>
            <person name="Pinto B.J."/>
            <person name="Weis J.J."/>
            <person name="Gamble T."/>
            <person name="Ode P.J."/>
            <person name="Paul R."/>
            <person name="Zaspel J.M."/>
        </authorList>
    </citation>
    <scope>NUCLEOTIDE SEQUENCE [LARGE SCALE GENOMIC DNA]</scope>
    <source>
        <strain evidence="2">CgM1</strain>
    </source>
</reference>
<gene>
    <name evidence="2" type="ORF">KQX54_006639</name>
</gene>
<evidence type="ECO:0000313" key="3">
    <source>
        <dbReference type="Proteomes" id="UP000826195"/>
    </source>
</evidence>
<evidence type="ECO:0000313" key="2">
    <source>
        <dbReference type="EMBL" id="KAH0557474.1"/>
    </source>
</evidence>
<evidence type="ECO:0000256" key="1">
    <source>
        <dbReference type="SAM" id="MobiDB-lite"/>
    </source>
</evidence>
<organism evidence="2 3">
    <name type="scientific">Cotesia glomerata</name>
    <name type="common">Lepidopteran parasitic wasp</name>
    <name type="synonym">Apanteles glomeratus</name>
    <dbReference type="NCBI Taxonomy" id="32391"/>
    <lineage>
        <taxon>Eukaryota</taxon>
        <taxon>Metazoa</taxon>
        <taxon>Ecdysozoa</taxon>
        <taxon>Arthropoda</taxon>
        <taxon>Hexapoda</taxon>
        <taxon>Insecta</taxon>
        <taxon>Pterygota</taxon>
        <taxon>Neoptera</taxon>
        <taxon>Endopterygota</taxon>
        <taxon>Hymenoptera</taxon>
        <taxon>Apocrita</taxon>
        <taxon>Ichneumonoidea</taxon>
        <taxon>Braconidae</taxon>
        <taxon>Microgastrinae</taxon>
        <taxon>Cotesia</taxon>
    </lineage>
</organism>
<keyword evidence="3" id="KW-1185">Reference proteome</keyword>